<keyword evidence="1" id="KW-0732">Signal</keyword>
<dbReference type="EMBL" id="QDKJ01000011">
    <property type="protein sequence ID" value="PWC11121.1"/>
    <property type="molecule type" value="Genomic_DNA"/>
</dbReference>
<proteinExistence type="predicted"/>
<feature type="chain" id="PRO_5015464281" evidence="1">
    <location>
        <begin position="34"/>
        <end position="557"/>
    </location>
</feature>
<accession>A0A2U1TNZ9</accession>
<dbReference type="OrthoDB" id="9801912at2"/>
<dbReference type="SUPFAM" id="SSF53850">
    <property type="entry name" value="Periplasmic binding protein-like II"/>
    <property type="match status" value="1"/>
</dbReference>
<dbReference type="Pfam" id="PF00496">
    <property type="entry name" value="SBP_bac_5"/>
    <property type="match status" value="1"/>
</dbReference>
<dbReference type="Gene3D" id="3.90.76.10">
    <property type="entry name" value="Dipeptide-binding Protein, Domain 1"/>
    <property type="match status" value="1"/>
</dbReference>
<evidence type="ECO:0000313" key="4">
    <source>
        <dbReference type="Proteomes" id="UP000245138"/>
    </source>
</evidence>
<sequence>MRYKTNRHSSRFTLLTLAGALAVSAWTPFSASAASTLSIAMTAADIPLTLGQPDQGYEGNRFTGITLYDSLVLWDLSQGEKPSELVPGLATEWHVDPQDHTKWIFKLRPEVKFHDGTSFNADAVVWNVDKVLNKQAPQYAPAQIGNTASRMPTLLSARKIDDLTVELTTSEPDSILPFGLTNLFIVSPSAWQKDFDAVPASVTDLAERSKQAWTAFAFHAVGTGPFKMNKLVARQQLMLDKNPDYWDPKRIPKVDHVMLIPLPEANARTAALLSGQVDWIEAPAPDAMAQIQSKGFKIYANAQPHLWPWQFSFAPGSPWLDKRVRQAANLCLNRSELKSYLGGYMQEATGTYEKDSAWYGNPDFKIRYDEDAARNMMSEAGFSSAKPVKVKVLTSASGSGQMQPLPMNEYIQQSLKNCYFDVDIVVMEWNTLFSSWRLGAKDPAAQGADAINVSAAVMDPFFGLMRFASEKTFPPVSTNWGYFTTPKIEELISKARNAFDPNALDAATAELHKEMVDETPFLYVAHDMAPRAISPAVSGVVQAQSWMIDLTSVVKGN</sequence>
<dbReference type="Gene3D" id="3.10.105.10">
    <property type="entry name" value="Dipeptide-binding Protein, Domain 3"/>
    <property type="match status" value="1"/>
</dbReference>
<dbReference type="PANTHER" id="PTHR30290">
    <property type="entry name" value="PERIPLASMIC BINDING COMPONENT OF ABC TRANSPORTER"/>
    <property type="match status" value="1"/>
</dbReference>
<evidence type="ECO:0000259" key="2">
    <source>
        <dbReference type="Pfam" id="PF00496"/>
    </source>
</evidence>
<gene>
    <name evidence="3" type="ORF">B4923_14605</name>
</gene>
<dbReference type="InterPro" id="IPR030678">
    <property type="entry name" value="Peptide/Ni-bd"/>
</dbReference>
<name>A0A2U1TNZ9_9GAMM</name>
<dbReference type="Proteomes" id="UP000245138">
    <property type="component" value="Unassembled WGS sequence"/>
</dbReference>
<evidence type="ECO:0000256" key="1">
    <source>
        <dbReference type="SAM" id="SignalP"/>
    </source>
</evidence>
<comment type="caution">
    <text evidence="3">The sequence shown here is derived from an EMBL/GenBank/DDBJ whole genome shotgun (WGS) entry which is preliminary data.</text>
</comment>
<organism evidence="3 4">
    <name type="scientific">Brenneria roseae subsp. americana</name>
    <dbReference type="NCBI Taxonomy" id="1508507"/>
    <lineage>
        <taxon>Bacteria</taxon>
        <taxon>Pseudomonadati</taxon>
        <taxon>Pseudomonadota</taxon>
        <taxon>Gammaproteobacteria</taxon>
        <taxon>Enterobacterales</taxon>
        <taxon>Pectobacteriaceae</taxon>
        <taxon>Brenneria</taxon>
    </lineage>
</organism>
<dbReference type="PIRSF" id="PIRSF002741">
    <property type="entry name" value="MppA"/>
    <property type="match status" value="1"/>
</dbReference>
<dbReference type="GO" id="GO:0043190">
    <property type="term" value="C:ATP-binding cassette (ABC) transporter complex"/>
    <property type="evidence" value="ECO:0007669"/>
    <property type="project" value="InterPro"/>
</dbReference>
<keyword evidence="4" id="KW-1185">Reference proteome</keyword>
<dbReference type="Gene3D" id="3.40.190.10">
    <property type="entry name" value="Periplasmic binding protein-like II"/>
    <property type="match status" value="1"/>
</dbReference>
<dbReference type="PANTHER" id="PTHR30290:SF83">
    <property type="entry name" value="ABC TRANSPORTER SUBSTRATE-BINDING PROTEIN"/>
    <property type="match status" value="1"/>
</dbReference>
<dbReference type="GO" id="GO:1904680">
    <property type="term" value="F:peptide transmembrane transporter activity"/>
    <property type="evidence" value="ECO:0007669"/>
    <property type="project" value="TreeGrafter"/>
</dbReference>
<feature type="domain" description="Solute-binding protein family 5" evidence="2">
    <location>
        <begin position="84"/>
        <end position="440"/>
    </location>
</feature>
<dbReference type="InterPro" id="IPR000914">
    <property type="entry name" value="SBP_5_dom"/>
</dbReference>
<evidence type="ECO:0000313" key="3">
    <source>
        <dbReference type="EMBL" id="PWC11121.1"/>
    </source>
</evidence>
<dbReference type="InterPro" id="IPR039424">
    <property type="entry name" value="SBP_5"/>
</dbReference>
<dbReference type="RefSeq" id="WP_109055093.1">
    <property type="nucleotide sequence ID" value="NZ_QDKJ01000011.1"/>
</dbReference>
<dbReference type="AlphaFoldDB" id="A0A2U1TNZ9"/>
<dbReference type="GO" id="GO:0015833">
    <property type="term" value="P:peptide transport"/>
    <property type="evidence" value="ECO:0007669"/>
    <property type="project" value="TreeGrafter"/>
</dbReference>
<feature type="signal peptide" evidence="1">
    <location>
        <begin position="1"/>
        <end position="33"/>
    </location>
</feature>
<dbReference type="GO" id="GO:0030288">
    <property type="term" value="C:outer membrane-bounded periplasmic space"/>
    <property type="evidence" value="ECO:0007669"/>
    <property type="project" value="UniProtKB-ARBA"/>
</dbReference>
<protein>
    <submittedName>
        <fullName evidence="3">ABC transporter substrate-binding protein</fullName>
    </submittedName>
</protein>
<dbReference type="CDD" id="cd08495">
    <property type="entry name" value="PBP2_NikA_DppA_OppA_like_8"/>
    <property type="match status" value="1"/>
</dbReference>
<reference evidence="3 4" key="1">
    <citation type="submission" date="2018-04" db="EMBL/GenBank/DDBJ databases">
        <title>Brenneria corticis sp.nov.</title>
        <authorList>
            <person name="Li Y."/>
        </authorList>
    </citation>
    <scope>NUCLEOTIDE SEQUENCE [LARGE SCALE GENOMIC DNA]</scope>
    <source>
        <strain evidence="3 4">LMG 27715</strain>
    </source>
</reference>